<feature type="region of interest" description="Disordered" evidence="1">
    <location>
        <begin position="1"/>
        <end position="69"/>
    </location>
</feature>
<organism evidence="2 3">
    <name type="scientific">Tagetes erecta</name>
    <name type="common">African marigold</name>
    <dbReference type="NCBI Taxonomy" id="13708"/>
    <lineage>
        <taxon>Eukaryota</taxon>
        <taxon>Viridiplantae</taxon>
        <taxon>Streptophyta</taxon>
        <taxon>Embryophyta</taxon>
        <taxon>Tracheophyta</taxon>
        <taxon>Spermatophyta</taxon>
        <taxon>Magnoliopsida</taxon>
        <taxon>eudicotyledons</taxon>
        <taxon>Gunneridae</taxon>
        <taxon>Pentapetalae</taxon>
        <taxon>asterids</taxon>
        <taxon>campanulids</taxon>
        <taxon>Asterales</taxon>
        <taxon>Asteraceae</taxon>
        <taxon>Asteroideae</taxon>
        <taxon>Heliantheae alliance</taxon>
        <taxon>Tageteae</taxon>
        <taxon>Tagetes</taxon>
    </lineage>
</organism>
<evidence type="ECO:0008006" key="4">
    <source>
        <dbReference type="Google" id="ProtNLM"/>
    </source>
</evidence>
<comment type="caution">
    <text evidence="2">The sequence shown here is derived from an EMBL/GenBank/DDBJ whole genome shotgun (WGS) entry which is preliminary data.</text>
</comment>
<dbReference type="EMBL" id="JAUHHV010000005">
    <property type="protein sequence ID" value="KAK1424326.1"/>
    <property type="molecule type" value="Genomic_DNA"/>
</dbReference>
<keyword evidence="3" id="KW-1185">Reference proteome</keyword>
<gene>
    <name evidence="2" type="ORF">QVD17_19653</name>
</gene>
<name>A0AAD8KN29_TARER</name>
<reference evidence="2" key="1">
    <citation type="journal article" date="2023" name="bioRxiv">
        <title>Improved chromosome-level genome assembly for marigold (Tagetes erecta).</title>
        <authorList>
            <person name="Jiang F."/>
            <person name="Yuan L."/>
            <person name="Wang S."/>
            <person name="Wang H."/>
            <person name="Xu D."/>
            <person name="Wang A."/>
            <person name="Fan W."/>
        </authorList>
    </citation>
    <scope>NUCLEOTIDE SEQUENCE</scope>
    <source>
        <strain evidence="2">WSJ</strain>
        <tissue evidence="2">Leaf</tissue>
    </source>
</reference>
<evidence type="ECO:0000313" key="2">
    <source>
        <dbReference type="EMBL" id="KAK1424326.1"/>
    </source>
</evidence>
<proteinExistence type="predicted"/>
<protein>
    <recommendedName>
        <fullName evidence="4">Retrotransposon gag domain-containing protein</fullName>
    </recommendedName>
</protein>
<accession>A0AAD8KN29</accession>
<sequence length="144" mass="16260">MTDERNKSPWGKRGRKPTGKNAETVPEIEAEVTPASELGQNLKGVKAEKKKPAKKGVEVDDEEEESEKVERMIELSDDSDFYDDAFQRWRPPTFDGKKGLAATLEWLSEMEAVIDISECRADQAVKFAAHMLTGAAIYWWTIVK</sequence>
<dbReference type="Proteomes" id="UP001229421">
    <property type="component" value="Unassembled WGS sequence"/>
</dbReference>
<evidence type="ECO:0000256" key="1">
    <source>
        <dbReference type="SAM" id="MobiDB-lite"/>
    </source>
</evidence>
<dbReference type="AlphaFoldDB" id="A0AAD8KN29"/>
<evidence type="ECO:0000313" key="3">
    <source>
        <dbReference type="Proteomes" id="UP001229421"/>
    </source>
</evidence>